<dbReference type="Gene3D" id="2.60.40.1250">
    <property type="entry name" value="Thiol:disulfide interchange protein DsbD, N-terminal domain"/>
    <property type="match status" value="1"/>
</dbReference>
<feature type="chain" id="PRO_5046558878" evidence="1">
    <location>
        <begin position="23"/>
        <end position="155"/>
    </location>
</feature>
<dbReference type="EMBL" id="JBHULD010000014">
    <property type="protein sequence ID" value="MFD2554771.1"/>
    <property type="molecule type" value="Genomic_DNA"/>
</dbReference>
<evidence type="ECO:0000256" key="1">
    <source>
        <dbReference type="SAM" id="SignalP"/>
    </source>
</evidence>
<sequence>MAKWFNAWCSLSLILTMTTISAQEYAPLKISIQQPKQVTVGDTVELLIRVDVDEGWYVYAADADNEVKGMTAFHIGFLLPKGMKLIGNVRLPDPIYHEEYTVYKGLGNVFKQRVLVEKVAGVTKPIIRGTVQYQACDAQSCLPPTTERFEVLLEK</sequence>
<dbReference type="Proteomes" id="UP001597440">
    <property type="component" value="Unassembled WGS sequence"/>
</dbReference>
<protein>
    <submittedName>
        <fullName evidence="3">Protein-disulfide reductase DsbD domain-containing protein</fullName>
    </submittedName>
</protein>
<dbReference type="RefSeq" id="WP_210353161.1">
    <property type="nucleotide sequence ID" value="NZ_JAEQMU010000001.1"/>
</dbReference>
<comment type="caution">
    <text evidence="3">The sequence shown here is derived from an EMBL/GenBank/DDBJ whole genome shotgun (WGS) entry which is preliminary data.</text>
</comment>
<reference evidence="4" key="1">
    <citation type="journal article" date="2019" name="Int. J. Syst. Evol. Microbiol.">
        <title>The Global Catalogue of Microorganisms (GCM) 10K type strain sequencing project: providing services to taxonomists for standard genome sequencing and annotation.</title>
        <authorList>
            <consortium name="The Broad Institute Genomics Platform"/>
            <consortium name="The Broad Institute Genome Sequencing Center for Infectious Disease"/>
            <person name="Wu L."/>
            <person name="Ma J."/>
        </authorList>
    </citation>
    <scope>NUCLEOTIDE SEQUENCE [LARGE SCALE GENOMIC DNA]</scope>
    <source>
        <strain evidence="4">KCTC 52298</strain>
    </source>
</reference>
<evidence type="ECO:0000259" key="2">
    <source>
        <dbReference type="Pfam" id="PF11412"/>
    </source>
</evidence>
<dbReference type="InterPro" id="IPR036929">
    <property type="entry name" value="DsbDN_sf"/>
</dbReference>
<evidence type="ECO:0000313" key="3">
    <source>
        <dbReference type="EMBL" id="MFD2554771.1"/>
    </source>
</evidence>
<evidence type="ECO:0000313" key="4">
    <source>
        <dbReference type="Proteomes" id="UP001597440"/>
    </source>
</evidence>
<proteinExistence type="predicted"/>
<dbReference type="InterPro" id="IPR028250">
    <property type="entry name" value="DsbDN"/>
</dbReference>
<feature type="domain" description="Thiol:disulfide interchange protein DsbD N-terminal" evidence="2">
    <location>
        <begin position="35"/>
        <end position="151"/>
    </location>
</feature>
<gene>
    <name evidence="3" type="ORF">ACFSQW_10245</name>
</gene>
<dbReference type="Pfam" id="PF11412">
    <property type="entry name" value="DsbD_N"/>
    <property type="match status" value="1"/>
</dbReference>
<keyword evidence="1" id="KW-0732">Signal</keyword>
<name>A0ABW5L0Q6_9SPHI</name>
<feature type="signal peptide" evidence="1">
    <location>
        <begin position="1"/>
        <end position="22"/>
    </location>
</feature>
<organism evidence="3 4">
    <name type="scientific">Sphingobacterium tabacisoli</name>
    <dbReference type="NCBI Taxonomy" id="2044855"/>
    <lineage>
        <taxon>Bacteria</taxon>
        <taxon>Pseudomonadati</taxon>
        <taxon>Bacteroidota</taxon>
        <taxon>Sphingobacteriia</taxon>
        <taxon>Sphingobacteriales</taxon>
        <taxon>Sphingobacteriaceae</taxon>
        <taxon>Sphingobacterium</taxon>
    </lineage>
</organism>
<keyword evidence="4" id="KW-1185">Reference proteome</keyword>
<accession>A0ABW5L0Q6</accession>